<dbReference type="Pfam" id="PF24417">
    <property type="entry name" value="DUF7549"/>
    <property type="match status" value="1"/>
</dbReference>
<keyword evidence="1" id="KW-0472">Membrane</keyword>
<feature type="transmembrane region" description="Helical" evidence="1">
    <location>
        <begin position="114"/>
        <end position="136"/>
    </location>
</feature>
<protein>
    <recommendedName>
        <fullName evidence="4">TIGR04206 family protein</fullName>
    </recommendedName>
</protein>
<dbReference type="RefSeq" id="WP_159665849.1">
    <property type="nucleotide sequence ID" value="NZ_WUUS01000005.1"/>
</dbReference>
<evidence type="ECO:0000256" key="1">
    <source>
        <dbReference type="SAM" id="Phobius"/>
    </source>
</evidence>
<evidence type="ECO:0000313" key="2">
    <source>
        <dbReference type="EMBL" id="MXR41424.1"/>
    </source>
</evidence>
<accession>A0A6B0SR64</accession>
<proteinExistence type="predicted"/>
<reference evidence="2 3" key="1">
    <citation type="submission" date="2019-12" db="EMBL/GenBank/DDBJ databases">
        <title>Isolation and characterization of three novel carbon monoxide-oxidizing members of Halobacteria from salione crusts and soils.</title>
        <authorList>
            <person name="Myers M.R."/>
            <person name="King G.M."/>
        </authorList>
    </citation>
    <scope>NUCLEOTIDE SEQUENCE [LARGE SCALE GENOMIC DNA]</scope>
    <source>
        <strain evidence="2 3">WSA2</strain>
    </source>
</reference>
<dbReference type="AlphaFoldDB" id="A0A6B0SR64"/>
<feature type="transmembrane region" description="Helical" evidence="1">
    <location>
        <begin position="12"/>
        <end position="40"/>
    </location>
</feature>
<dbReference type="InterPro" id="IPR055971">
    <property type="entry name" value="DUF7549"/>
</dbReference>
<keyword evidence="1" id="KW-1133">Transmembrane helix</keyword>
<evidence type="ECO:0008006" key="4">
    <source>
        <dbReference type="Google" id="ProtNLM"/>
    </source>
</evidence>
<feature type="transmembrane region" description="Helical" evidence="1">
    <location>
        <begin position="156"/>
        <end position="173"/>
    </location>
</feature>
<dbReference type="Proteomes" id="UP000437065">
    <property type="component" value="Unassembled WGS sequence"/>
</dbReference>
<feature type="transmembrane region" description="Helical" evidence="1">
    <location>
        <begin position="81"/>
        <end position="102"/>
    </location>
</feature>
<keyword evidence="3" id="KW-1185">Reference proteome</keyword>
<dbReference type="EMBL" id="WUUS01000005">
    <property type="protein sequence ID" value="MXR41424.1"/>
    <property type="molecule type" value="Genomic_DNA"/>
</dbReference>
<gene>
    <name evidence="2" type="ORF">GRX01_08755</name>
</gene>
<evidence type="ECO:0000313" key="3">
    <source>
        <dbReference type="Proteomes" id="UP000437065"/>
    </source>
</evidence>
<comment type="caution">
    <text evidence="2">The sequence shown here is derived from an EMBL/GenBank/DDBJ whole genome shotgun (WGS) entry which is preliminary data.</text>
</comment>
<organism evidence="2 3">
    <name type="scientific">Halobaculum saliterrae</name>
    <dbReference type="NCBI Taxonomy" id="2073113"/>
    <lineage>
        <taxon>Archaea</taxon>
        <taxon>Methanobacteriati</taxon>
        <taxon>Methanobacteriota</taxon>
        <taxon>Stenosarchaea group</taxon>
        <taxon>Halobacteria</taxon>
        <taxon>Halobacteriales</taxon>
        <taxon>Haloferacaceae</taxon>
        <taxon>Halobaculum</taxon>
    </lineage>
</organism>
<keyword evidence="1" id="KW-0812">Transmembrane</keyword>
<feature type="transmembrane region" description="Helical" evidence="1">
    <location>
        <begin position="47"/>
        <end position="69"/>
    </location>
</feature>
<name>A0A6B0SR64_9EURY</name>
<dbReference type="OrthoDB" id="238194at2157"/>
<sequence>MVWVRSEYAGELAVLSTWVAALLPWNVFYGAVSGGSVLFVRFPLIQVRYAFGLPFVRAVSVSSPVSAYLLQSGTSVQIAYAAWLVGAAVYLVALAVSVYYYREEARAESWPVDPVDALGALLVVSALSFLVASALFPERFFGVGFGVGGGLPGVSLPVGAVLQLVLGGVLLRAERVS</sequence>